<dbReference type="eggNOG" id="COG0783">
    <property type="taxonomic scope" value="Bacteria"/>
</dbReference>
<evidence type="ECO:0000313" key="4">
    <source>
        <dbReference type="EMBL" id="CDR33689.1"/>
    </source>
</evidence>
<reference evidence="4" key="1">
    <citation type="submission" date="2013-12" db="EMBL/GenBank/DDBJ databases">
        <authorList>
            <person name="Linke B."/>
        </authorList>
    </citation>
    <scope>NUCLEOTIDE SEQUENCE [LARGE SCALE GENOMIC DNA]</scope>
    <source>
        <strain evidence="4">CRIB-18</strain>
    </source>
</reference>
<dbReference type="AlphaFoldDB" id="A0A090DY68"/>
<proteinExistence type="inferred from homology"/>
<reference evidence="4" key="2">
    <citation type="submission" date="2014-09" db="EMBL/GenBank/DDBJ databases">
        <title>Criblamydia sequanensis harbors a mega-plasmid encoding arsenite resistance.</title>
        <authorList>
            <person name="Bertelli C."/>
            <person name="Goesmann A."/>
            <person name="Greub G."/>
        </authorList>
    </citation>
    <scope>NUCLEOTIDE SEQUENCE [LARGE SCALE GENOMIC DNA]</scope>
    <source>
        <strain evidence="4">CRIB-18</strain>
    </source>
</reference>
<dbReference type="PANTHER" id="PTHR42932:SF3">
    <property type="entry name" value="DNA PROTECTION DURING STARVATION PROTEIN"/>
    <property type="match status" value="1"/>
</dbReference>
<evidence type="ECO:0000256" key="2">
    <source>
        <dbReference type="RuleBase" id="RU003875"/>
    </source>
</evidence>
<dbReference type="PIRSF" id="PIRSF005900">
    <property type="entry name" value="Dps"/>
    <property type="match status" value="1"/>
</dbReference>
<dbReference type="SUPFAM" id="SSF47240">
    <property type="entry name" value="Ferritin-like"/>
    <property type="match status" value="1"/>
</dbReference>
<dbReference type="PANTHER" id="PTHR42932">
    <property type="entry name" value="GENERAL STRESS PROTEIN 20U"/>
    <property type="match status" value="1"/>
</dbReference>
<dbReference type="PROSITE" id="PS00818">
    <property type="entry name" value="DPS_1"/>
    <property type="match status" value="1"/>
</dbReference>
<protein>
    <submittedName>
        <fullName evidence="4">DNA protection during starvation protein</fullName>
    </submittedName>
</protein>
<accession>A0A090DY68</accession>
<dbReference type="Pfam" id="PF00210">
    <property type="entry name" value="Ferritin"/>
    <property type="match status" value="1"/>
</dbReference>
<dbReference type="InterPro" id="IPR002177">
    <property type="entry name" value="DPS_DNA-bd"/>
</dbReference>
<dbReference type="Proteomes" id="UP000031552">
    <property type="component" value="Unassembled WGS sequence"/>
</dbReference>
<comment type="caution">
    <text evidence="4">The sequence shown here is derived from an EMBL/GenBank/DDBJ whole genome shotgun (WGS) entry which is preliminary data.</text>
</comment>
<comment type="similarity">
    <text evidence="1 2">Belongs to the Dps family.</text>
</comment>
<name>A0A090DY68_9BACT</name>
<dbReference type="InterPro" id="IPR023188">
    <property type="entry name" value="DPS_DNA-bd_CS"/>
</dbReference>
<feature type="domain" description="Ferritin/DPS" evidence="3">
    <location>
        <begin position="16"/>
        <end position="154"/>
    </location>
</feature>
<dbReference type="InterPro" id="IPR009078">
    <property type="entry name" value="Ferritin-like_SF"/>
</dbReference>
<dbReference type="GO" id="GO:0008199">
    <property type="term" value="F:ferric iron binding"/>
    <property type="evidence" value="ECO:0007669"/>
    <property type="project" value="InterPro"/>
</dbReference>
<dbReference type="EMBL" id="CCEJ010000003">
    <property type="protein sequence ID" value="CDR33689.1"/>
    <property type="molecule type" value="Genomic_DNA"/>
</dbReference>
<dbReference type="OrthoDB" id="9797023at2"/>
<evidence type="ECO:0000256" key="1">
    <source>
        <dbReference type="ARBA" id="ARBA00009497"/>
    </source>
</evidence>
<dbReference type="Gene3D" id="1.20.1260.10">
    <property type="match status" value="1"/>
</dbReference>
<dbReference type="InterPro" id="IPR008331">
    <property type="entry name" value="Ferritin_DPS_dom"/>
</dbReference>
<keyword evidence="5" id="KW-1185">Reference proteome</keyword>
<dbReference type="STRING" id="1437425.CSEC_0861"/>
<gene>
    <name evidence="4" type="primary">dps</name>
    <name evidence="4" type="ORF">CSEC_0861</name>
</gene>
<dbReference type="CDD" id="cd01043">
    <property type="entry name" value="DPS"/>
    <property type="match status" value="1"/>
</dbReference>
<evidence type="ECO:0000259" key="3">
    <source>
        <dbReference type="Pfam" id="PF00210"/>
    </source>
</evidence>
<sequence>MSTGLMREKVQRQVSQLSTFLATTYVLYVKTQNFHWNVTGPRFFTLHELFEKQYLELAEAVDEIAERIRALKGVAPGTMHEFLQLSEIKESKEQLSENQMLNTLAEDNEDIANMLAEWIPKAQEDGDEGTADIYIQRLKLHEKNAWMLRSHISKE</sequence>
<evidence type="ECO:0000313" key="5">
    <source>
        <dbReference type="Proteomes" id="UP000031552"/>
    </source>
</evidence>
<dbReference type="InterPro" id="IPR012347">
    <property type="entry name" value="Ferritin-like"/>
</dbReference>
<dbReference type="PRINTS" id="PR01346">
    <property type="entry name" value="HELNAPAPROT"/>
</dbReference>
<dbReference type="RefSeq" id="WP_041017128.1">
    <property type="nucleotide sequence ID" value="NZ_CCEJ010000003.1"/>
</dbReference>
<dbReference type="GO" id="GO:0016722">
    <property type="term" value="F:oxidoreductase activity, acting on metal ions"/>
    <property type="evidence" value="ECO:0007669"/>
    <property type="project" value="InterPro"/>
</dbReference>
<organism evidence="4 5">
    <name type="scientific">Candidatus Criblamydia sequanensis CRIB-18</name>
    <dbReference type="NCBI Taxonomy" id="1437425"/>
    <lineage>
        <taxon>Bacteria</taxon>
        <taxon>Pseudomonadati</taxon>
        <taxon>Chlamydiota</taxon>
        <taxon>Chlamydiia</taxon>
        <taxon>Parachlamydiales</taxon>
        <taxon>Candidatus Criblamydiaceae</taxon>
        <taxon>Candidatus Criblamydia</taxon>
    </lineage>
</organism>